<comment type="caution">
    <text evidence="1">The sequence shown here is derived from an EMBL/GenBank/DDBJ whole genome shotgun (WGS) entry which is preliminary data.</text>
</comment>
<dbReference type="AlphaFoldDB" id="A0A9P7KBF7"/>
<dbReference type="OrthoDB" id="2564904at2759"/>
<dbReference type="Proteomes" id="UP000775547">
    <property type="component" value="Unassembled WGS sequence"/>
</dbReference>
<evidence type="ECO:0000313" key="2">
    <source>
        <dbReference type="Proteomes" id="UP000775547"/>
    </source>
</evidence>
<proteinExistence type="predicted"/>
<accession>A0A9P7KBF7</accession>
<sequence>MTHFELKSNATCLCSTATPDSTIGDTEHNAVSWCTKSGRGTRTIPNGAVKGVHFLKTPDYVQVTGVGDLTKLNILTGDSGGELDNRGADGRGNPAGGLVYGNAFGNGTQYHEWTEFISDTEFCFRACTGGDATRNCNHIYDVMGCYWNIPANYDAGTFENCDADNEMQYAEKRN</sequence>
<protein>
    <submittedName>
        <fullName evidence="1">Uncharacterized protein</fullName>
    </submittedName>
</protein>
<dbReference type="EMBL" id="JABCKV010000250">
    <property type="protein sequence ID" value="KAG5641776.1"/>
    <property type="molecule type" value="Genomic_DNA"/>
</dbReference>
<name>A0A9P7KBF7_9AGAR</name>
<reference evidence="1" key="2">
    <citation type="submission" date="2021-10" db="EMBL/GenBank/DDBJ databases">
        <title>Phylogenomics reveals ancestral predisposition of the termite-cultivated fungus Termitomyces towards a domesticated lifestyle.</title>
        <authorList>
            <person name="Auxier B."/>
            <person name="Grum-Grzhimaylo A."/>
            <person name="Cardenas M.E."/>
            <person name="Lodge J.D."/>
            <person name="Laessoe T."/>
            <person name="Pedersen O."/>
            <person name="Smith M.E."/>
            <person name="Kuyper T.W."/>
            <person name="Franco-Molano E.A."/>
            <person name="Baroni T.J."/>
            <person name="Aanen D.K."/>
        </authorList>
    </citation>
    <scope>NUCLEOTIDE SEQUENCE</scope>
    <source>
        <strain evidence="1">AP01</strain>
        <tissue evidence="1">Mycelium</tissue>
    </source>
</reference>
<evidence type="ECO:0000313" key="1">
    <source>
        <dbReference type="EMBL" id="KAG5641776.1"/>
    </source>
</evidence>
<reference evidence="1" key="1">
    <citation type="submission" date="2020-07" db="EMBL/GenBank/DDBJ databases">
        <authorList>
            <person name="Nieuwenhuis M."/>
            <person name="Van De Peppel L.J.J."/>
        </authorList>
    </citation>
    <scope>NUCLEOTIDE SEQUENCE</scope>
    <source>
        <strain evidence="1">AP01</strain>
        <tissue evidence="1">Mycelium</tissue>
    </source>
</reference>
<keyword evidence="2" id="KW-1185">Reference proteome</keyword>
<organism evidence="1 2">
    <name type="scientific">Asterophora parasitica</name>
    <dbReference type="NCBI Taxonomy" id="117018"/>
    <lineage>
        <taxon>Eukaryota</taxon>
        <taxon>Fungi</taxon>
        <taxon>Dikarya</taxon>
        <taxon>Basidiomycota</taxon>
        <taxon>Agaricomycotina</taxon>
        <taxon>Agaricomycetes</taxon>
        <taxon>Agaricomycetidae</taxon>
        <taxon>Agaricales</taxon>
        <taxon>Tricholomatineae</taxon>
        <taxon>Lyophyllaceae</taxon>
        <taxon>Asterophora</taxon>
    </lineage>
</organism>
<gene>
    <name evidence="1" type="ORF">DXG03_004252</name>
</gene>